<dbReference type="PROSITE" id="PS00792">
    <property type="entry name" value="DHPS_1"/>
    <property type="match status" value="1"/>
</dbReference>
<keyword evidence="9 13" id="KW-0460">Magnesium</keyword>
<dbReference type="OrthoDB" id="9811744at2"/>
<evidence type="ECO:0000256" key="1">
    <source>
        <dbReference type="ARBA" id="ARBA00000012"/>
    </source>
</evidence>
<dbReference type="Gene3D" id="3.20.20.20">
    <property type="entry name" value="Dihydropteroate synthase-like"/>
    <property type="match status" value="1"/>
</dbReference>
<evidence type="ECO:0000256" key="3">
    <source>
        <dbReference type="ARBA" id="ARBA00004763"/>
    </source>
</evidence>
<evidence type="ECO:0000256" key="6">
    <source>
        <dbReference type="ARBA" id="ARBA00016919"/>
    </source>
</evidence>
<comment type="similarity">
    <text evidence="4 13">Belongs to the DHPS family.</text>
</comment>
<evidence type="ECO:0000256" key="7">
    <source>
        <dbReference type="ARBA" id="ARBA00022679"/>
    </source>
</evidence>
<dbReference type="AlphaFoldDB" id="A0A921NAK6"/>
<dbReference type="FunFam" id="3.20.20.20:FF:000006">
    <property type="entry name" value="Dihydropteroate synthase"/>
    <property type="match status" value="1"/>
</dbReference>
<dbReference type="RefSeq" id="WP_108307961.1">
    <property type="nucleotide sequence ID" value="NZ_QAFW01000048.1"/>
</dbReference>
<feature type="domain" description="Pterin-binding" evidence="14">
    <location>
        <begin position="22"/>
        <end position="270"/>
    </location>
</feature>
<dbReference type="GO" id="GO:0046872">
    <property type="term" value="F:metal ion binding"/>
    <property type="evidence" value="ECO:0007669"/>
    <property type="project" value="UniProtKB-KW"/>
</dbReference>
<accession>A0A921NAK6</accession>
<evidence type="ECO:0000256" key="13">
    <source>
        <dbReference type="RuleBase" id="RU361205"/>
    </source>
</evidence>
<dbReference type="GO" id="GO:0004156">
    <property type="term" value="F:dihydropteroate synthase activity"/>
    <property type="evidence" value="ECO:0007669"/>
    <property type="project" value="UniProtKB-EC"/>
</dbReference>
<keyword evidence="10 13" id="KW-0289">Folate biosynthesis</keyword>
<evidence type="ECO:0000313" key="15">
    <source>
        <dbReference type="EMBL" id="HJH10094.1"/>
    </source>
</evidence>
<proteinExistence type="inferred from homology"/>
<dbReference type="InterPro" id="IPR000489">
    <property type="entry name" value="Pterin-binding_dom"/>
</dbReference>
<evidence type="ECO:0000256" key="12">
    <source>
        <dbReference type="ARBA" id="ARBA00053449"/>
    </source>
</evidence>
<evidence type="ECO:0000259" key="14">
    <source>
        <dbReference type="PROSITE" id="PS50972"/>
    </source>
</evidence>
<gene>
    <name evidence="15" type="primary">folP</name>
    <name evidence="15" type="ORF">K8V30_00105</name>
</gene>
<comment type="catalytic activity">
    <reaction evidence="1">
        <text>(7,8-dihydropterin-6-yl)methyl diphosphate + 4-aminobenzoate = 7,8-dihydropteroate + diphosphate</text>
        <dbReference type="Rhea" id="RHEA:19949"/>
        <dbReference type="ChEBI" id="CHEBI:17836"/>
        <dbReference type="ChEBI" id="CHEBI:17839"/>
        <dbReference type="ChEBI" id="CHEBI:33019"/>
        <dbReference type="ChEBI" id="CHEBI:72950"/>
        <dbReference type="EC" id="2.5.1.15"/>
    </reaction>
</comment>
<dbReference type="PANTHER" id="PTHR20941">
    <property type="entry name" value="FOLATE SYNTHESIS PROTEINS"/>
    <property type="match status" value="1"/>
</dbReference>
<reference evidence="15" key="2">
    <citation type="submission" date="2021-09" db="EMBL/GenBank/DDBJ databases">
        <authorList>
            <person name="Gilroy R."/>
        </authorList>
    </citation>
    <scope>NUCLEOTIDE SEQUENCE</scope>
    <source>
        <strain evidence="15">CHK160-4876</strain>
    </source>
</reference>
<comment type="function">
    <text evidence="12 13">Catalyzes the condensation of para-aminobenzoate (pABA) with 6-hydroxymethyl-7,8-dihydropterin diphosphate (DHPt-PP) to form 7,8-dihydropteroate (H2Pte), the immediate precursor of folate derivatives.</text>
</comment>
<comment type="pathway">
    <text evidence="3 13">Cofactor biosynthesis; tetrahydrofolate biosynthesis; 7,8-dihydrofolate from 2-amino-4-hydroxy-6-hydroxymethyl-7,8-dihydropteridine diphosphate and 4-aminobenzoate: step 1/2.</text>
</comment>
<dbReference type="SUPFAM" id="SSF51717">
    <property type="entry name" value="Dihydropteroate synthetase-like"/>
    <property type="match status" value="1"/>
</dbReference>
<dbReference type="GO" id="GO:0046656">
    <property type="term" value="P:folic acid biosynthetic process"/>
    <property type="evidence" value="ECO:0007669"/>
    <property type="project" value="UniProtKB-KW"/>
</dbReference>
<evidence type="ECO:0000256" key="2">
    <source>
        <dbReference type="ARBA" id="ARBA00001946"/>
    </source>
</evidence>
<dbReference type="InterPro" id="IPR011005">
    <property type="entry name" value="Dihydropteroate_synth-like_sf"/>
</dbReference>
<dbReference type="InterPro" id="IPR006390">
    <property type="entry name" value="DHP_synth_dom"/>
</dbReference>
<name>A0A921NAK6_9BACL</name>
<sequence>MLEKYRTPLTINGITLDYTKETFIMGILNVTPDSFSDGGKYTSVAAAVQQAKKMVAEGAKIIDVGGESTRQGHVQITEQEEIARVVPVIQALVQEVQAIISIDTYKSAVAEAAVQAGAHMINDVWGAKADPRIAQVAAQYNVPIILMHNREQADYKYLWPEAHQDLQQSLAIAHAAGVPDEHIILDPGIGIGFGKTTAHNIQMMQHLPDLVAMGYPVLLATSRKSMIGAILDLPTAERLEGTMATVVYGIDKGCHMMRLHDIEPMRRAIKVADVLVGKQQIEVQ</sequence>
<dbReference type="CDD" id="cd00739">
    <property type="entry name" value="DHPS"/>
    <property type="match status" value="1"/>
</dbReference>
<dbReference type="NCBIfam" id="TIGR01496">
    <property type="entry name" value="DHPS"/>
    <property type="match status" value="1"/>
</dbReference>
<dbReference type="EC" id="2.5.1.15" evidence="5 13"/>
<evidence type="ECO:0000256" key="11">
    <source>
        <dbReference type="ARBA" id="ARBA00030193"/>
    </source>
</evidence>
<dbReference type="EMBL" id="DYTV01000004">
    <property type="protein sequence ID" value="HJH10094.1"/>
    <property type="molecule type" value="Genomic_DNA"/>
</dbReference>
<dbReference type="PROSITE" id="PS50972">
    <property type="entry name" value="PTERIN_BINDING"/>
    <property type="match status" value="1"/>
</dbReference>
<evidence type="ECO:0000256" key="8">
    <source>
        <dbReference type="ARBA" id="ARBA00022723"/>
    </source>
</evidence>
<protein>
    <recommendedName>
        <fullName evidence="6 13">Dihydropteroate synthase</fullName>
        <shortName evidence="13">DHPS</shortName>
        <ecNumber evidence="5 13">2.5.1.15</ecNumber>
    </recommendedName>
    <alternativeName>
        <fullName evidence="11 13">Dihydropteroate pyrophosphorylase</fullName>
    </alternativeName>
</protein>
<dbReference type="Pfam" id="PF00809">
    <property type="entry name" value="Pterin_bind"/>
    <property type="match status" value="1"/>
</dbReference>
<evidence type="ECO:0000256" key="10">
    <source>
        <dbReference type="ARBA" id="ARBA00022909"/>
    </source>
</evidence>
<evidence type="ECO:0000256" key="9">
    <source>
        <dbReference type="ARBA" id="ARBA00022842"/>
    </source>
</evidence>
<dbReference type="PANTHER" id="PTHR20941:SF1">
    <property type="entry name" value="FOLIC ACID SYNTHESIS PROTEIN FOL1"/>
    <property type="match status" value="1"/>
</dbReference>
<comment type="cofactor">
    <cofactor evidence="2 13">
        <name>Mg(2+)</name>
        <dbReference type="ChEBI" id="CHEBI:18420"/>
    </cofactor>
</comment>
<evidence type="ECO:0000256" key="4">
    <source>
        <dbReference type="ARBA" id="ARBA00009503"/>
    </source>
</evidence>
<evidence type="ECO:0000256" key="5">
    <source>
        <dbReference type="ARBA" id="ARBA00012458"/>
    </source>
</evidence>
<dbReference type="GO" id="GO:0005829">
    <property type="term" value="C:cytosol"/>
    <property type="evidence" value="ECO:0007669"/>
    <property type="project" value="TreeGrafter"/>
</dbReference>
<organism evidence="15 16">
    <name type="scientific">Metalysinibacillus jejuensis</name>
    <dbReference type="NCBI Taxonomy" id="914327"/>
    <lineage>
        <taxon>Bacteria</taxon>
        <taxon>Bacillati</taxon>
        <taxon>Bacillota</taxon>
        <taxon>Bacilli</taxon>
        <taxon>Bacillales</taxon>
        <taxon>Caryophanaceae</taxon>
        <taxon>Metalysinibacillus</taxon>
    </lineage>
</organism>
<evidence type="ECO:0000313" key="16">
    <source>
        <dbReference type="Proteomes" id="UP000700212"/>
    </source>
</evidence>
<dbReference type="Proteomes" id="UP000700212">
    <property type="component" value="Unassembled WGS sequence"/>
</dbReference>
<keyword evidence="7 13" id="KW-0808">Transferase</keyword>
<reference evidence="15" key="1">
    <citation type="journal article" date="2021" name="PeerJ">
        <title>Extensive microbial diversity within the chicken gut microbiome revealed by metagenomics and culture.</title>
        <authorList>
            <person name="Gilroy R."/>
            <person name="Ravi A."/>
            <person name="Getino M."/>
            <person name="Pursley I."/>
            <person name="Horton D.L."/>
            <person name="Alikhan N.F."/>
            <person name="Baker D."/>
            <person name="Gharbi K."/>
            <person name="Hall N."/>
            <person name="Watson M."/>
            <person name="Adriaenssens E.M."/>
            <person name="Foster-Nyarko E."/>
            <person name="Jarju S."/>
            <person name="Secka A."/>
            <person name="Antonio M."/>
            <person name="Oren A."/>
            <person name="Chaudhuri R.R."/>
            <person name="La Ragione R."/>
            <person name="Hildebrand F."/>
            <person name="Pallen M.J."/>
        </authorList>
    </citation>
    <scope>NUCLEOTIDE SEQUENCE</scope>
    <source>
        <strain evidence="15">CHK160-4876</strain>
    </source>
</reference>
<dbReference type="GO" id="GO:0046654">
    <property type="term" value="P:tetrahydrofolate biosynthetic process"/>
    <property type="evidence" value="ECO:0007669"/>
    <property type="project" value="TreeGrafter"/>
</dbReference>
<keyword evidence="8 13" id="KW-0479">Metal-binding</keyword>
<dbReference type="InterPro" id="IPR045031">
    <property type="entry name" value="DHP_synth-like"/>
</dbReference>
<comment type="caution">
    <text evidence="15">The sequence shown here is derived from an EMBL/GenBank/DDBJ whole genome shotgun (WGS) entry which is preliminary data.</text>
</comment>